<dbReference type="PANTHER" id="PTHR33083:SF103">
    <property type="entry name" value="SENESCENCE REGULATOR"/>
    <property type="match status" value="1"/>
</dbReference>
<dbReference type="EMBL" id="NQVE01000192">
    <property type="protein sequence ID" value="RAL41004.1"/>
    <property type="molecule type" value="Genomic_DNA"/>
</dbReference>
<comment type="similarity">
    <text evidence="1">Belongs to the senescence regulator S40 family.</text>
</comment>
<gene>
    <name evidence="3" type="ORF">DM860_008702</name>
</gene>
<organism evidence="3 4">
    <name type="scientific">Cuscuta australis</name>
    <dbReference type="NCBI Taxonomy" id="267555"/>
    <lineage>
        <taxon>Eukaryota</taxon>
        <taxon>Viridiplantae</taxon>
        <taxon>Streptophyta</taxon>
        <taxon>Embryophyta</taxon>
        <taxon>Tracheophyta</taxon>
        <taxon>Spermatophyta</taxon>
        <taxon>Magnoliopsida</taxon>
        <taxon>eudicotyledons</taxon>
        <taxon>Gunneridae</taxon>
        <taxon>Pentapetalae</taxon>
        <taxon>asterids</taxon>
        <taxon>lamiids</taxon>
        <taxon>Solanales</taxon>
        <taxon>Convolvulaceae</taxon>
        <taxon>Cuscuteae</taxon>
        <taxon>Cuscuta</taxon>
        <taxon>Cuscuta subgen. Grammica</taxon>
        <taxon>Cuscuta sect. Cleistogrammica</taxon>
    </lineage>
</organism>
<dbReference type="Proteomes" id="UP000249390">
    <property type="component" value="Unassembled WGS sequence"/>
</dbReference>
<keyword evidence="4" id="KW-1185">Reference proteome</keyword>
<sequence>MSEKGYGIYSKGSSGWTSFKKEELQEGDVWDGFQEREEFSSRLITTSAPAKHVPIPITKSSSKSRTASAPVHIPDWSRIYGGSSYSAVEGSVKSWGAGEEDEEEEEEEEEEEIEPPHEWLAKKYARDHKISSFSVCEGAGRTLKGRDISRVRNAVLTKTGFLEDSN</sequence>
<comment type="caution">
    <text evidence="3">The sequence shown here is derived from an EMBL/GenBank/DDBJ whole genome shotgun (WGS) entry which is preliminary data.</text>
</comment>
<evidence type="ECO:0000313" key="3">
    <source>
        <dbReference type="EMBL" id="RAL41004.1"/>
    </source>
</evidence>
<evidence type="ECO:0000256" key="1">
    <source>
        <dbReference type="ARBA" id="ARBA00034773"/>
    </source>
</evidence>
<name>A0A328D6F5_9ASTE</name>
<dbReference type="InterPro" id="IPR007608">
    <property type="entry name" value="Senescence_reg_S40"/>
</dbReference>
<feature type="compositionally biased region" description="Acidic residues" evidence="2">
    <location>
        <begin position="98"/>
        <end position="113"/>
    </location>
</feature>
<evidence type="ECO:0008006" key="5">
    <source>
        <dbReference type="Google" id="ProtNLM"/>
    </source>
</evidence>
<evidence type="ECO:0000313" key="4">
    <source>
        <dbReference type="Proteomes" id="UP000249390"/>
    </source>
</evidence>
<reference evidence="3 4" key="1">
    <citation type="submission" date="2018-06" db="EMBL/GenBank/DDBJ databases">
        <title>The Genome of Cuscuta australis (Dodder) Provides Insight into the Evolution of Plant Parasitism.</title>
        <authorList>
            <person name="Liu H."/>
        </authorList>
    </citation>
    <scope>NUCLEOTIDE SEQUENCE [LARGE SCALE GENOMIC DNA]</scope>
    <source>
        <strain evidence="4">cv. Yunnan</strain>
        <tissue evidence="3">Vines</tissue>
    </source>
</reference>
<dbReference type="GO" id="GO:0010150">
    <property type="term" value="P:leaf senescence"/>
    <property type="evidence" value="ECO:0007669"/>
    <property type="project" value="UniProtKB-ARBA"/>
</dbReference>
<protein>
    <recommendedName>
        <fullName evidence="5">Senescence regulator S40</fullName>
    </recommendedName>
</protein>
<proteinExistence type="inferred from homology"/>
<feature type="region of interest" description="Disordered" evidence="2">
    <location>
        <begin position="91"/>
        <end position="118"/>
    </location>
</feature>
<accession>A0A328D6F5</accession>
<dbReference type="Pfam" id="PF04520">
    <property type="entry name" value="Senescence_reg"/>
    <property type="match status" value="1"/>
</dbReference>
<evidence type="ECO:0000256" key="2">
    <source>
        <dbReference type="SAM" id="MobiDB-lite"/>
    </source>
</evidence>
<dbReference type="AlphaFoldDB" id="A0A328D6F5"/>
<dbReference type="PANTHER" id="PTHR33083">
    <property type="entry name" value="EXPRESSED PROTEIN"/>
    <property type="match status" value="1"/>
</dbReference>